<dbReference type="PANTHER" id="PTHR35987:SF3">
    <property type="entry name" value="PROTEIN PLASTID REDOX INSENSITIVE 2-LIKE ISOFORM X1"/>
    <property type="match status" value="1"/>
</dbReference>
<reference evidence="1 2" key="1">
    <citation type="submission" date="2024-11" db="EMBL/GenBank/DDBJ databases">
        <title>A near-complete genome assembly of Cinchona calisaya.</title>
        <authorList>
            <person name="Lian D.C."/>
            <person name="Zhao X.W."/>
            <person name="Wei L."/>
        </authorList>
    </citation>
    <scope>NUCLEOTIDE SEQUENCE [LARGE SCALE GENOMIC DNA]</scope>
    <source>
        <tissue evidence="1">Nenye</tissue>
    </source>
</reference>
<dbReference type="Proteomes" id="UP001630127">
    <property type="component" value="Unassembled WGS sequence"/>
</dbReference>
<dbReference type="AlphaFoldDB" id="A0ABD2YWJ9"/>
<name>A0ABD2YWJ9_9GENT</name>
<gene>
    <name evidence="1" type="ORF">ACH5RR_030650</name>
</gene>
<accession>A0ABD2YWJ9</accession>
<organism evidence="1 2">
    <name type="scientific">Cinchona calisaya</name>
    <dbReference type="NCBI Taxonomy" id="153742"/>
    <lineage>
        <taxon>Eukaryota</taxon>
        <taxon>Viridiplantae</taxon>
        <taxon>Streptophyta</taxon>
        <taxon>Embryophyta</taxon>
        <taxon>Tracheophyta</taxon>
        <taxon>Spermatophyta</taxon>
        <taxon>Magnoliopsida</taxon>
        <taxon>eudicotyledons</taxon>
        <taxon>Gunneridae</taxon>
        <taxon>Pentapetalae</taxon>
        <taxon>asterids</taxon>
        <taxon>lamiids</taxon>
        <taxon>Gentianales</taxon>
        <taxon>Rubiaceae</taxon>
        <taxon>Cinchonoideae</taxon>
        <taxon>Cinchoneae</taxon>
        <taxon>Cinchona</taxon>
    </lineage>
</organism>
<dbReference type="InterPro" id="IPR039349">
    <property type="entry name" value="PRIN2"/>
</dbReference>
<keyword evidence="2" id="KW-1185">Reference proteome</keyword>
<sequence length="174" mass="19694">MAQTTALFSPTATSTPIPAKILHLNNLKLRTHFVNLRTPPLQFSSKPITAKLFPSLLRANPPQKYIYPDPIPEFAEAETKKFREELVKKLLKEKETFGNELNAVVNICTEIFSEFLHTEYGGPGTLLVEPFTDMMVELKDKKLPGAPLAARASLLWAQNFLDRDWEIWNSTPAK</sequence>
<protein>
    <recommendedName>
        <fullName evidence="3">Protein PLASTID REDOX INSENSITIVE 2</fullName>
    </recommendedName>
</protein>
<comment type="caution">
    <text evidence="1">The sequence shown here is derived from an EMBL/GenBank/DDBJ whole genome shotgun (WGS) entry which is preliminary data.</text>
</comment>
<dbReference type="EMBL" id="JBJUIK010000012">
    <property type="protein sequence ID" value="KAL3511249.1"/>
    <property type="molecule type" value="Genomic_DNA"/>
</dbReference>
<proteinExistence type="predicted"/>
<evidence type="ECO:0008006" key="3">
    <source>
        <dbReference type="Google" id="ProtNLM"/>
    </source>
</evidence>
<evidence type="ECO:0000313" key="1">
    <source>
        <dbReference type="EMBL" id="KAL3511249.1"/>
    </source>
</evidence>
<dbReference type="PANTHER" id="PTHR35987">
    <property type="entry name" value="PROTEIN PLASTID REDOX INSENSITIVE 2, CHLOROPLASTIC-RELATED"/>
    <property type="match status" value="1"/>
</dbReference>
<evidence type="ECO:0000313" key="2">
    <source>
        <dbReference type="Proteomes" id="UP001630127"/>
    </source>
</evidence>